<name>A0A5J4PWG3_9ZZZZ</name>
<reference evidence="1" key="1">
    <citation type="submission" date="2019-03" db="EMBL/GenBank/DDBJ databases">
        <title>Single cell metagenomics reveals metabolic interactions within the superorganism composed of flagellate Streblomastix strix and complex community of Bacteroidetes bacteria on its surface.</title>
        <authorList>
            <person name="Treitli S.C."/>
            <person name="Kolisko M."/>
            <person name="Husnik F."/>
            <person name="Keeling P."/>
            <person name="Hampl V."/>
        </authorList>
    </citation>
    <scope>NUCLEOTIDE SEQUENCE</scope>
    <source>
        <strain evidence="1">STM</strain>
    </source>
</reference>
<proteinExistence type="predicted"/>
<organism evidence="1">
    <name type="scientific">termite gut metagenome</name>
    <dbReference type="NCBI Taxonomy" id="433724"/>
    <lineage>
        <taxon>unclassified sequences</taxon>
        <taxon>metagenomes</taxon>
        <taxon>organismal metagenomes</taxon>
    </lineage>
</organism>
<gene>
    <name evidence="1" type="ORF">EZS27_036475</name>
</gene>
<dbReference type="AlphaFoldDB" id="A0A5J4PWG3"/>
<accession>A0A5J4PWG3</accession>
<comment type="caution">
    <text evidence="1">The sequence shown here is derived from an EMBL/GenBank/DDBJ whole genome shotgun (WGS) entry which is preliminary data.</text>
</comment>
<sequence length="76" mass="8108">VMEATDTVSNCFYSGYDNAGYLGESNTAQAFSSSAWPASDSGKNWGVGTSGTDGVYWKSIGSWNGGTPTYPTLYWE</sequence>
<evidence type="ECO:0000313" key="1">
    <source>
        <dbReference type="EMBL" id="KAA6312623.1"/>
    </source>
</evidence>
<dbReference type="EMBL" id="SNRY01006424">
    <property type="protein sequence ID" value="KAA6312623.1"/>
    <property type="molecule type" value="Genomic_DNA"/>
</dbReference>
<feature type="non-terminal residue" evidence="1">
    <location>
        <position position="1"/>
    </location>
</feature>
<protein>
    <submittedName>
        <fullName evidence="1">Uncharacterized protein</fullName>
    </submittedName>
</protein>